<protein>
    <submittedName>
        <fullName evidence="2">Uncharacterized protein</fullName>
    </submittedName>
</protein>
<accession>A0A401ZU69</accession>
<dbReference type="EMBL" id="BIFR01000001">
    <property type="protein sequence ID" value="GCE10439.1"/>
    <property type="molecule type" value="Genomic_DNA"/>
</dbReference>
<dbReference type="Proteomes" id="UP000287352">
    <property type="component" value="Unassembled WGS sequence"/>
</dbReference>
<dbReference type="AlphaFoldDB" id="A0A401ZU69"/>
<dbReference type="RefSeq" id="WP_126578041.1">
    <property type="nucleotide sequence ID" value="NZ_BIFR01000001.1"/>
</dbReference>
<evidence type="ECO:0000313" key="3">
    <source>
        <dbReference type="Proteomes" id="UP000287352"/>
    </source>
</evidence>
<comment type="caution">
    <text evidence="2">The sequence shown here is derived from an EMBL/GenBank/DDBJ whole genome shotgun (WGS) entry which is preliminary data.</text>
</comment>
<keyword evidence="1" id="KW-0812">Transmembrane</keyword>
<keyword evidence="3" id="KW-1185">Reference proteome</keyword>
<keyword evidence="1" id="KW-0472">Membrane</keyword>
<organism evidence="2 3">
    <name type="scientific">Tengunoibacter tsumagoiensis</name>
    <dbReference type="NCBI Taxonomy" id="2014871"/>
    <lineage>
        <taxon>Bacteria</taxon>
        <taxon>Bacillati</taxon>
        <taxon>Chloroflexota</taxon>
        <taxon>Ktedonobacteria</taxon>
        <taxon>Ktedonobacterales</taxon>
        <taxon>Dictyobacteraceae</taxon>
        <taxon>Tengunoibacter</taxon>
    </lineage>
</organism>
<sequence length="298" mass="32074">MQRTRKTSFTPGLRNFISKIITPAVLVAGMLLLIIVNFNGVLKTTKTDENHFHNVVAFSQGALSLSFKQLSGTERPLVTYGGHEVLNLAQWSSSISVDGTITGLWNVDQGYSVDEAHNRIYSTMTSKDGWQVIQTTTLIDDHTITVAYSFSASPQDNVPPEKYVLSIAHVHNYWYNPQFGGDAFTGYVMNTLNGEGLQGDEAQNQAASLGQVKVAVSAGDVAPPKFVPGSMNIAATADGKGASWTKSFTTEYTIEHPAPSRVINLGTETITFSSIDQTGKPIGGPVMITPDASKSANK</sequence>
<evidence type="ECO:0000256" key="1">
    <source>
        <dbReference type="SAM" id="Phobius"/>
    </source>
</evidence>
<gene>
    <name evidence="2" type="ORF">KTT_02980</name>
</gene>
<proteinExistence type="predicted"/>
<name>A0A401ZU69_9CHLR</name>
<reference evidence="3" key="1">
    <citation type="submission" date="2018-12" db="EMBL/GenBank/DDBJ databases">
        <title>Tengunoibacter tsumagoiensis gen. nov., sp. nov., Dictyobacter kobayashii sp. nov., D. alpinus sp. nov., and D. joshuensis sp. nov. and description of Dictyobacteraceae fam. nov. within the order Ktedonobacterales isolated from Tengu-no-mugimeshi.</title>
        <authorList>
            <person name="Wang C.M."/>
            <person name="Zheng Y."/>
            <person name="Sakai Y."/>
            <person name="Toyoda A."/>
            <person name="Minakuchi Y."/>
            <person name="Abe K."/>
            <person name="Yokota A."/>
            <person name="Yabe S."/>
        </authorList>
    </citation>
    <scope>NUCLEOTIDE SEQUENCE [LARGE SCALE GENOMIC DNA]</scope>
    <source>
        <strain evidence="3">Uno3</strain>
    </source>
</reference>
<evidence type="ECO:0000313" key="2">
    <source>
        <dbReference type="EMBL" id="GCE10439.1"/>
    </source>
</evidence>
<feature type="transmembrane region" description="Helical" evidence="1">
    <location>
        <begin position="20"/>
        <end position="42"/>
    </location>
</feature>
<keyword evidence="1" id="KW-1133">Transmembrane helix</keyword>